<dbReference type="EMBL" id="CP031124">
    <property type="protein sequence ID" value="AXF85482.1"/>
    <property type="molecule type" value="Genomic_DNA"/>
</dbReference>
<dbReference type="InterPro" id="IPR006597">
    <property type="entry name" value="Sel1-like"/>
</dbReference>
<dbReference type="InterPro" id="IPR011990">
    <property type="entry name" value="TPR-like_helical_dom_sf"/>
</dbReference>
<accession>A0A345DAU4</accession>
<proteinExistence type="predicted"/>
<dbReference type="PANTHER" id="PTHR11102">
    <property type="entry name" value="SEL-1-LIKE PROTEIN"/>
    <property type="match status" value="1"/>
</dbReference>
<evidence type="ECO:0000313" key="1">
    <source>
        <dbReference type="EMBL" id="AXF85482.1"/>
    </source>
</evidence>
<dbReference type="KEGG" id="hyf:DTO96_101213"/>
<dbReference type="Gene3D" id="1.25.40.10">
    <property type="entry name" value="Tetratricopeptide repeat domain"/>
    <property type="match status" value="3"/>
</dbReference>
<gene>
    <name evidence="1" type="primary">esiB_2</name>
    <name evidence="1" type="ORF">DTO96_101213</name>
</gene>
<dbReference type="SMART" id="SM00671">
    <property type="entry name" value="SEL1"/>
    <property type="match status" value="8"/>
</dbReference>
<evidence type="ECO:0000313" key="2">
    <source>
        <dbReference type="Proteomes" id="UP000252182"/>
    </source>
</evidence>
<dbReference type="AlphaFoldDB" id="A0A345DAU4"/>
<protein>
    <submittedName>
        <fullName evidence="1">Secretory immunoglobulin A-binding protein EsiB</fullName>
    </submittedName>
</protein>
<dbReference type="Pfam" id="PF08238">
    <property type="entry name" value="Sel1"/>
    <property type="match status" value="8"/>
</dbReference>
<organism evidence="1 2">
    <name type="scientific">Ephemeroptericola cinctiostellae</name>
    <dbReference type="NCBI Taxonomy" id="2268024"/>
    <lineage>
        <taxon>Bacteria</taxon>
        <taxon>Pseudomonadati</taxon>
        <taxon>Pseudomonadota</taxon>
        <taxon>Betaproteobacteria</taxon>
        <taxon>Burkholderiales</taxon>
        <taxon>Burkholderiaceae</taxon>
        <taxon>Ephemeroptericola</taxon>
    </lineage>
</organism>
<sequence>MTQEEFENLKQWAEAGHAKAMFDLAVCYGTGRGVRKNHAQAIHWYQKAADSDNAKTTDLVRAQAMFNLAVYYETDLSEHAQAFHWYQKAADLGVVQAMFNLAAYYAKGQYVAQDYTQAVYWSQKVIDSENNKDTDLLKAEAMFNLGICYNYGTGVIKDHARAHSWYQKAADLDNINAMFNLAIDYVKGQGVVQDHSQAFYWYQKIADSGNTETTGLRKAQAMFNLGLFYDRGLGVVQNNVQAVYWYQKAADLGITESMLNLGVCYAKGQGVQNNAQAIYWYKKAADLGNRDAMFNLAAHFYLGLGAKKNTKQAIFWFKKAATDGKHQKALLFLMDEKNGLGNTVVNWAKNLLLERYFPVFAHFKTLTIDLDAKTTTSCCTRFEKLMHSIVKIENDHLFKNINNGLSHYTKQNVLDALLGGRAAHTGKQAVTTLRQYMTAYLNDPTEGLYVFDEACFEGIPELETFDVELIHNRFRDFRADGDDAEHIPAQMFSLSLSKNKDSLDLWRAYTVTDGRANGVAVHIPAQTLASFTADFSQGLTSVSLTRSNGKNDQALDEDASQVNFLLYEVRYGEKPVQDLWRQLKKPLNDALQAIKRVEDKATQRRLYDCIVLALMRLTYLYKHDAYTSEQEVRAIHIAEINEASVKTDERAPARLYINSPALLFQDIGGEITLGPQMSPDEQAVLLWETRKRLIDLRLDKKVKVKTSKIPFR</sequence>
<dbReference type="PANTHER" id="PTHR11102:SF160">
    <property type="entry name" value="ERAD-ASSOCIATED E3 UBIQUITIN-PROTEIN LIGASE COMPONENT HRD3"/>
    <property type="match status" value="1"/>
</dbReference>
<keyword evidence="2" id="KW-1185">Reference proteome</keyword>
<dbReference type="OrthoDB" id="5365194at2"/>
<dbReference type="SUPFAM" id="SSF81901">
    <property type="entry name" value="HCP-like"/>
    <property type="match status" value="2"/>
</dbReference>
<dbReference type="InterPro" id="IPR050767">
    <property type="entry name" value="Sel1_AlgK"/>
</dbReference>
<name>A0A345DAU4_9BURK</name>
<dbReference type="Proteomes" id="UP000252182">
    <property type="component" value="Chromosome"/>
</dbReference>
<dbReference type="RefSeq" id="WP_114562674.1">
    <property type="nucleotide sequence ID" value="NZ_CP031124.1"/>
</dbReference>
<reference evidence="2" key="1">
    <citation type="submission" date="2018-07" db="EMBL/GenBank/DDBJ databases">
        <authorList>
            <person name="Kim H."/>
        </authorList>
    </citation>
    <scope>NUCLEOTIDE SEQUENCE [LARGE SCALE GENOMIC DNA]</scope>
    <source>
        <strain evidence="2">F02</strain>
    </source>
</reference>